<feature type="compositionally biased region" description="Basic and acidic residues" evidence="1">
    <location>
        <begin position="76"/>
        <end position="87"/>
    </location>
</feature>
<dbReference type="RefSeq" id="WP_338248012.1">
    <property type="nucleotide sequence ID" value="NZ_BSRI01000001.1"/>
</dbReference>
<keyword evidence="3" id="KW-1185">Reference proteome</keyword>
<evidence type="ECO:0000313" key="3">
    <source>
        <dbReference type="Proteomes" id="UP001344906"/>
    </source>
</evidence>
<accession>A0ABQ6FL48</accession>
<proteinExistence type="predicted"/>
<evidence type="ECO:0000313" key="2">
    <source>
        <dbReference type="EMBL" id="GLV54319.1"/>
    </source>
</evidence>
<reference evidence="2 3" key="1">
    <citation type="submission" date="2023-02" db="EMBL/GenBank/DDBJ databases">
        <title>Dictyobacter halimunensis sp. nov., a new member of the class Ktedonobacteria from forest soil in a geothermal area.</title>
        <authorList>
            <person name="Rachmania M.K."/>
            <person name="Ningsih F."/>
            <person name="Sakai Y."/>
            <person name="Yabe S."/>
            <person name="Yokota A."/>
            <person name="Sjamsuridzal W."/>
        </authorList>
    </citation>
    <scope>NUCLEOTIDE SEQUENCE [LARGE SCALE GENOMIC DNA]</scope>
    <source>
        <strain evidence="2 3">S3.2.2.5</strain>
    </source>
</reference>
<evidence type="ECO:0000256" key="1">
    <source>
        <dbReference type="SAM" id="MobiDB-lite"/>
    </source>
</evidence>
<protein>
    <recommendedName>
        <fullName evidence="4">Aminoglycoside adenylyltransferase</fullName>
    </recommendedName>
</protein>
<gene>
    <name evidence="2" type="ORF">KDH_11670</name>
</gene>
<comment type="caution">
    <text evidence="2">The sequence shown here is derived from an EMBL/GenBank/DDBJ whole genome shotgun (WGS) entry which is preliminary data.</text>
</comment>
<dbReference type="Pfam" id="PF10706">
    <property type="entry name" value="Aminoglyc_resit"/>
    <property type="match status" value="1"/>
</dbReference>
<name>A0ABQ6FL48_9CHLR</name>
<dbReference type="InterPro" id="IPR019646">
    <property type="entry name" value="Aminoglyc_AdlTrfase"/>
</dbReference>
<feature type="region of interest" description="Disordered" evidence="1">
    <location>
        <begin position="65"/>
        <end position="87"/>
    </location>
</feature>
<organism evidence="2 3">
    <name type="scientific">Dictyobacter halimunensis</name>
    <dbReference type="NCBI Taxonomy" id="3026934"/>
    <lineage>
        <taxon>Bacteria</taxon>
        <taxon>Bacillati</taxon>
        <taxon>Chloroflexota</taxon>
        <taxon>Ktedonobacteria</taxon>
        <taxon>Ktedonobacterales</taxon>
        <taxon>Dictyobacteraceae</taxon>
        <taxon>Dictyobacter</taxon>
    </lineage>
</organism>
<evidence type="ECO:0008006" key="4">
    <source>
        <dbReference type="Google" id="ProtNLM"/>
    </source>
</evidence>
<dbReference type="Proteomes" id="UP001344906">
    <property type="component" value="Unassembled WGS sequence"/>
</dbReference>
<dbReference type="EMBL" id="BSRI01000001">
    <property type="protein sequence ID" value="GLV54319.1"/>
    <property type="molecule type" value="Genomic_DNA"/>
</dbReference>
<sequence length="87" mass="9925">MNTRQLALLQETFEICKMKAIPIWIRGGWAVDFALGQITREHEDIDLFAWAKDAERLTEAFEQAGFCPQEGPPPDAQRDFTKGEESI</sequence>
<dbReference type="Gene3D" id="3.30.460.40">
    <property type="match status" value="1"/>
</dbReference>